<reference evidence="2 3" key="1">
    <citation type="journal article" date="2020" name="Antonie Van Leeuwenhoek">
        <title>Rhodopirellula heiligendammensis sp. nov., Rhodopirellula pilleata sp. nov., and Rhodopirellula solitaria sp. nov. isolated from natural or artificial marine surfaces in Northern Germany and California, USA, and emended description of the genus Rhodopirellula.</title>
        <authorList>
            <person name="Kallscheuer N."/>
            <person name="Wiegand S."/>
            <person name="Jogler M."/>
            <person name="Boedeker C."/>
            <person name="Peeters S.H."/>
            <person name="Rast P."/>
            <person name="Heuer A."/>
            <person name="Jetten M.S.M."/>
            <person name="Rohde M."/>
            <person name="Jogler C."/>
        </authorList>
    </citation>
    <scope>NUCLEOTIDE SEQUENCE [LARGE SCALE GENOMIC DNA]</scope>
    <source>
        <strain evidence="2 3">Poly21</strain>
    </source>
</reference>
<organism evidence="2 3">
    <name type="scientific">Allorhodopirellula heiligendammensis</name>
    <dbReference type="NCBI Taxonomy" id="2714739"/>
    <lineage>
        <taxon>Bacteria</taxon>
        <taxon>Pseudomonadati</taxon>
        <taxon>Planctomycetota</taxon>
        <taxon>Planctomycetia</taxon>
        <taxon>Pirellulales</taxon>
        <taxon>Pirellulaceae</taxon>
        <taxon>Allorhodopirellula</taxon>
    </lineage>
</organism>
<feature type="region of interest" description="Disordered" evidence="1">
    <location>
        <begin position="1"/>
        <end position="30"/>
    </location>
</feature>
<accession>A0A5C6C740</accession>
<protein>
    <submittedName>
        <fullName evidence="2">Uncharacterized protein</fullName>
    </submittedName>
</protein>
<evidence type="ECO:0000256" key="1">
    <source>
        <dbReference type="SAM" id="MobiDB-lite"/>
    </source>
</evidence>
<name>A0A5C6C740_9BACT</name>
<proteinExistence type="predicted"/>
<keyword evidence="3" id="KW-1185">Reference proteome</keyword>
<dbReference type="Proteomes" id="UP000319908">
    <property type="component" value="Unassembled WGS sequence"/>
</dbReference>
<comment type="caution">
    <text evidence="2">The sequence shown here is derived from an EMBL/GenBank/DDBJ whole genome shotgun (WGS) entry which is preliminary data.</text>
</comment>
<dbReference type="EMBL" id="SJPU01000001">
    <property type="protein sequence ID" value="TWU19827.1"/>
    <property type="molecule type" value="Genomic_DNA"/>
</dbReference>
<feature type="compositionally biased region" description="Basic and acidic residues" evidence="1">
    <location>
        <begin position="1"/>
        <end position="12"/>
    </location>
</feature>
<evidence type="ECO:0000313" key="2">
    <source>
        <dbReference type="EMBL" id="TWU19827.1"/>
    </source>
</evidence>
<sequence length="70" mass="7791">MGSDSERNELSSHRGSLPVRPLTRLGSPNHEPVDEYRYGICSKTLRRRSSARMYRMLAALGLIANSIATS</sequence>
<gene>
    <name evidence="2" type="ORF">Poly21_20050</name>
</gene>
<evidence type="ECO:0000313" key="3">
    <source>
        <dbReference type="Proteomes" id="UP000319908"/>
    </source>
</evidence>
<dbReference type="AlphaFoldDB" id="A0A5C6C740"/>